<evidence type="ECO:0000256" key="8">
    <source>
        <dbReference type="ARBA" id="ARBA00022824"/>
    </source>
</evidence>
<dbReference type="Proteomes" id="UP001608902">
    <property type="component" value="Unassembled WGS sequence"/>
</dbReference>
<protein>
    <recommendedName>
        <fullName evidence="4">dolichyl-phosphate beta-glucosyltransferase</fullName>
        <ecNumber evidence="4">2.4.1.117</ecNumber>
    </recommendedName>
</protein>
<feature type="transmembrane region" description="Helical" evidence="13">
    <location>
        <begin position="6"/>
        <end position="30"/>
    </location>
</feature>
<reference evidence="15 16" key="1">
    <citation type="submission" date="2024-08" db="EMBL/GenBank/DDBJ databases">
        <title>Gnathostoma spinigerum genome.</title>
        <authorList>
            <person name="Gonzalez-Bertolin B."/>
            <person name="Monzon S."/>
            <person name="Zaballos A."/>
            <person name="Jimenez P."/>
            <person name="Dekumyoy P."/>
            <person name="Varona S."/>
            <person name="Cuesta I."/>
            <person name="Sumanam S."/>
            <person name="Adisakwattana P."/>
            <person name="Gasser R.B."/>
            <person name="Hernandez-Gonzalez A."/>
            <person name="Young N.D."/>
            <person name="Perteguer M.J."/>
        </authorList>
    </citation>
    <scope>NUCLEOTIDE SEQUENCE [LARGE SCALE GENOMIC DNA]</scope>
    <source>
        <strain evidence="15">AL3</strain>
        <tissue evidence="15">Liver</tissue>
    </source>
</reference>
<dbReference type="EMBL" id="JBGFUD010002890">
    <property type="protein sequence ID" value="MFH4978129.1"/>
    <property type="molecule type" value="Genomic_DNA"/>
</dbReference>
<accession>A0ABD6EJ17</accession>
<evidence type="ECO:0000259" key="14">
    <source>
        <dbReference type="Pfam" id="PF00535"/>
    </source>
</evidence>
<evidence type="ECO:0000313" key="16">
    <source>
        <dbReference type="Proteomes" id="UP001608902"/>
    </source>
</evidence>
<keyword evidence="11 13" id="KW-0472">Membrane</keyword>
<evidence type="ECO:0000256" key="2">
    <source>
        <dbReference type="ARBA" id="ARBA00004922"/>
    </source>
</evidence>
<evidence type="ECO:0000313" key="15">
    <source>
        <dbReference type="EMBL" id="MFH4978129.1"/>
    </source>
</evidence>
<evidence type="ECO:0000256" key="4">
    <source>
        <dbReference type="ARBA" id="ARBA00012583"/>
    </source>
</evidence>
<evidence type="ECO:0000256" key="5">
    <source>
        <dbReference type="ARBA" id="ARBA00022676"/>
    </source>
</evidence>
<evidence type="ECO:0000256" key="9">
    <source>
        <dbReference type="ARBA" id="ARBA00022968"/>
    </source>
</evidence>
<dbReference type="InterPro" id="IPR029044">
    <property type="entry name" value="Nucleotide-diphossugar_trans"/>
</dbReference>
<dbReference type="AlphaFoldDB" id="A0ABD6EJ17"/>
<dbReference type="Gene3D" id="3.90.550.10">
    <property type="entry name" value="Spore Coat Polysaccharide Biosynthesis Protein SpsA, Chain A"/>
    <property type="match status" value="1"/>
</dbReference>
<evidence type="ECO:0000256" key="6">
    <source>
        <dbReference type="ARBA" id="ARBA00022679"/>
    </source>
</evidence>
<keyword evidence="6" id="KW-0808">Transferase</keyword>
<organism evidence="15 16">
    <name type="scientific">Gnathostoma spinigerum</name>
    <dbReference type="NCBI Taxonomy" id="75299"/>
    <lineage>
        <taxon>Eukaryota</taxon>
        <taxon>Metazoa</taxon>
        <taxon>Ecdysozoa</taxon>
        <taxon>Nematoda</taxon>
        <taxon>Chromadorea</taxon>
        <taxon>Rhabditida</taxon>
        <taxon>Spirurina</taxon>
        <taxon>Gnathostomatomorpha</taxon>
        <taxon>Gnathostomatoidea</taxon>
        <taxon>Gnathostomatidae</taxon>
        <taxon>Gnathostoma</taxon>
    </lineage>
</organism>
<dbReference type="PANTHER" id="PTHR10859">
    <property type="entry name" value="GLYCOSYL TRANSFERASE"/>
    <property type="match status" value="1"/>
</dbReference>
<keyword evidence="10 13" id="KW-1133">Transmembrane helix</keyword>
<dbReference type="Pfam" id="PF00535">
    <property type="entry name" value="Glycos_transf_2"/>
    <property type="match status" value="1"/>
</dbReference>
<comment type="caution">
    <text evidence="15">The sequence shown here is derived from an EMBL/GenBank/DDBJ whole genome shotgun (WGS) entry which is preliminary data.</text>
</comment>
<evidence type="ECO:0000256" key="13">
    <source>
        <dbReference type="SAM" id="Phobius"/>
    </source>
</evidence>
<gene>
    <name evidence="15" type="ORF">AB6A40_004838</name>
</gene>
<comment type="pathway">
    <text evidence="2">Protein modification; protein glycosylation.</text>
</comment>
<dbReference type="GO" id="GO:0004581">
    <property type="term" value="F:dolichyl-phosphate beta-glucosyltransferase activity"/>
    <property type="evidence" value="ECO:0007669"/>
    <property type="project" value="UniProtKB-EC"/>
</dbReference>
<keyword evidence="9" id="KW-0735">Signal-anchor</keyword>
<evidence type="ECO:0000256" key="1">
    <source>
        <dbReference type="ARBA" id="ARBA00004389"/>
    </source>
</evidence>
<dbReference type="GO" id="GO:0005789">
    <property type="term" value="C:endoplasmic reticulum membrane"/>
    <property type="evidence" value="ECO:0007669"/>
    <property type="project" value="UniProtKB-SubCell"/>
</dbReference>
<dbReference type="SUPFAM" id="SSF53448">
    <property type="entry name" value="Nucleotide-diphospho-sugar transferases"/>
    <property type="match status" value="1"/>
</dbReference>
<feature type="domain" description="Glycosyltransferase 2-like" evidence="14">
    <location>
        <begin position="80"/>
        <end position="188"/>
    </location>
</feature>
<evidence type="ECO:0000256" key="7">
    <source>
        <dbReference type="ARBA" id="ARBA00022692"/>
    </source>
</evidence>
<evidence type="ECO:0000256" key="3">
    <source>
        <dbReference type="ARBA" id="ARBA00006739"/>
    </source>
</evidence>
<keyword evidence="16" id="KW-1185">Reference proteome</keyword>
<dbReference type="InterPro" id="IPR035518">
    <property type="entry name" value="DPG_synthase"/>
</dbReference>
<comment type="similarity">
    <text evidence="3">Belongs to the glycosyltransferase 2 family.</text>
</comment>
<keyword evidence="5" id="KW-0328">Glycosyltransferase</keyword>
<proteinExistence type="inferred from homology"/>
<keyword evidence="7 13" id="KW-0812">Transmembrane</keyword>
<comment type="subcellular location">
    <subcellularLocation>
        <location evidence="1">Endoplasmic reticulum membrane</location>
        <topology evidence="1">Single-pass membrane protein</topology>
    </subcellularLocation>
</comment>
<feature type="transmembrane region" description="Helical" evidence="13">
    <location>
        <begin position="233"/>
        <end position="251"/>
    </location>
</feature>
<comment type="catalytic activity">
    <reaction evidence="12">
        <text>a di-trans,poly-cis-dolichyl phosphate + UDP-alpha-D-glucose = a di-trans,poly-cis-dolichyl beta-D-glucosyl phosphate + UDP</text>
        <dbReference type="Rhea" id="RHEA:15401"/>
        <dbReference type="Rhea" id="RHEA-COMP:19498"/>
        <dbReference type="Rhea" id="RHEA-COMP:19502"/>
        <dbReference type="ChEBI" id="CHEBI:57525"/>
        <dbReference type="ChEBI" id="CHEBI:57683"/>
        <dbReference type="ChEBI" id="CHEBI:58223"/>
        <dbReference type="ChEBI" id="CHEBI:58885"/>
        <dbReference type="EC" id="2.4.1.117"/>
    </reaction>
    <physiologicalReaction direction="left-to-right" evidence="12">
        <dbReference type="Rhea" id="RHEA:15402"/>
    </physiologicalReaction>
</comment>
<dbReference type="EC" id="2.4.1.117" evidence="4"/>
<name>A0ABD6EJ17_9BILA</name>
<dbReference type="CDD" id="cd04188">
    <property type="entry name" value="DPG_synthase"/>
    <property type="match status" value="1"/>
</dbReference>
<sequence>MVVTFLSGAIIVVSFCLIGSIIMIVLLAFLTPWVVRKREDLIKPVFVYSPDGVEYERFPSLLLPSDSSHPQHTPPDLYLSVIIPAMNEAKRLIPMLTECVDYLEGRTKANKSFTYEVIVVDDGSSDNTADVAFGFSQTAAGSCVKVLRLRQNRGKGGAVRCGILHARGSMILFVDADGATKFADFSKVEESLLRATMEDNTLPKDRFSFDWSFPAVSIGSRAHMEMESIATRSIGRTFLMIGFHFLVYIFAVRTIRDTQCGFKLFTRAAAAKLFPILHIERWAFDVEILYLAEKFRYPIEEVAVNWHEVEGSKIVPIRSWIEMGRDLILIWFRYSTGIWRHQIAT</sequence>
<keyword evidence="8" id="KW-0256">Endoplasmic reticulum</keyword>
<evidence type="ECO:0000256" key="12">
    <source>
        <dbReference type="ARBA" id="ARBA00045097"/>
    </source>
</evidence>
<dbReference type="PANTHER" id="PTHR10859:SF91">
    <property type="entry name" value="DOLICHYL-PHOSPHATE BETA-GLUCOSYLTRANSFERASE"/>
    <property type="match status" value="1"/>
</dbReference>
<dbReference type="InterPro" id="IPR001173">
    <property type="entry name" value="Glyco_trans_2-like"/>
</dbReference>
<evidence type="ECO:0000256" key="11">
    <source>
        <dbReference type="ARBA" id="ARBA00023136"/>
    </source>
</evidence>
<evidence type="ECO:0000256" key="10">
    <source>
        <dbReference type="ARBA" id="ARBA00022989"/>
    </source>
</evidence>